<evidence type="ECO:0000313" key="2">
    <source>
        <dbReference type="Proteomes" id="UP000625711"/>
    </source>
</evidence>
<gene>
    <name evidence="1" type="ORF">GWI33_000186</name>
</gene>
<reference evidence="1" key="1">
    <citation type="submission" date="2020-08" db="EMBL/GenBank/DDBJ databases">
        <title>Genome sequencing and assembly of the red palm weevil Rhynchophorus ferrugineus.</title>
        <authorList>
            <person name="Dias G.B."/>
            <person name="Bergman C.M."/>
            <person name="Manee M."/>
        </authorList>
    </citation>
    <scope>NUCLEOTIDE SEQUENCE</scope>
    <source>
        <strain evidence="1">AA-2017</strain>
        <tissue evidence="1">Whole larva</tissue>
    </source>
</reference>
<proteinExistence type="predicted"/>
<dbReference type="EMBL" id="JAACXV010000002">
    <property type="protein sequence ID" value="KAF7287833.1"/>
    <property type="molecule type" value="Genomic_DNA"/>
</dbReference>
<protein>
    <submittedName>
        <fullName evidence="1">Uncharacterized protein</fullName>
    </submittedName>
</protein>
<name>A0A834ML46_RHYFE</name>
<sequence>MIDRHHKKTLSGPPGLKYNFQNALQFLYRLIIINPQPSHFLIVNLANYNVRPGSSTSALAHAAIANWPVMAGARPRLYPDAEIYALAADTRVLCLCYFGRYKGYLIGK</sequence>
<accession>A0A834ML46</accession>
<dbReference type="AlphaFoldDB" id="A0A834ML46"/>
<evidence type="ECO:0000313" key="1">
    <source>
        <dbReference type="EMBL" id="KAF7287833.1"/>
    </source>
</evidence>
<comment type="caution">
    <text evidence="1">The sequence shown here is derived from an EMBL/GenBank/DDBJ whole genome shotgun (WGS) entry which is preliminary data.</text>
</comment>
<keyword evidence="2" id="KW-1185">Reference proteome</keyword>
<organism evidence="1 2">
    <name type="scientific">Rhynchophorus ferrugineus</name>
    <name type="common">Red palm weevil</name>
    <name type="synonym">Curculio ferrugineus</name>
    <dbReference type="NCBI Taxonomy" id="354439"/>
    <lineage>
        <taxon>Eukaryota</taxon>
        <taxon>Metazoa</taxon>
        <taxon>Ecdysozoa</taxon>
        <taxon>Arthropoda</taxon>
        <taxon>Hexapoda</taxon>
        <taxon>Insecta</taxon>
        <taxon>Pterygota</taxon>
        <taxon>Neoptera</taxon>
        <taxon>Endopterygota</taxon>
        <taxon>Coleoptera</taxon>
        <taxon>Polyphaga</taxon>
        <taxon>Cucujiformia</taxon>
        <taxon>Curculionidae</taxon>
        <taxon>Dryophthorinae</taxon>
        <taxon>Rhynchophorus</taxon>
    </lineage>
</organism>
<dbReference type="Proteomes" id="UP000625711">
    <property type="component" value="Unassembled WGS sequence"/>
</dbReference>